<dbReference type="OrthoDB" id="664855at2"/>
<evidence type="ECO:0000256" key="1">
    <source>
        <dbReference type="SAM" id="Phobius"/>
    </source>
</evidence>
<keyword evidence="1" id="KW-1133">Transmembrane helix</keyword>
<dbReference type="Proteomes" id="UP000306918">
    <property type="component" value="Unassembled WGS sequence"/>
</dbReference>
<keyword evidence="1" id="KW-0472">Membrane</keyword>
<dbReference type="AlphaFoldDB" id="A0A4S8I076"/>
<evidence type="ECO:0000313" key="3">
    <source>
        <dbReference type="Proteomes" id="UP000306918"/>
    </source>
</evidence>
<reference evidence="2 3" key="1">
    <citation type="submission" date="2019-04" db="EMBL/GenBank/DDBJ databases">
        <title>Niastella caeni sp. nov., isolated from activated sludge.</title>
        <authorList>
            <person name="Sheng M."/>
        </authorList>
    </citation>
    <scope>NUCLEOTIDE SEQUENCE [LARGE SCALE GENOMIC DNA]</scope>
    <source>
        <strain evidence="2 3">HX-2-15</strain>
    </source>
</reference>
<organism evidence="2 3">
    <name type="scientific">Niastella caeni</name>
    <dbReference type="NCBI Taxonomy" id="2569763"/>
    <lineage>
        <taxon>Bacteria</taxon>
        <taxon>Pseudomonadati</taxon>
        <taxon>Bacteroidota</taxon>
        <taxon>Chitinophagia</taxon>
        <taxon>Chitinophagales</taxon>
        <taxon>Chitinophagaceae</taxon>
        <taxon>Niastella</taxon>
    </lineage>
</organism>
<accession>A0A4S8I076</accession>
<keyword evidence="1" id="KW-0812">Transmembrane</keyword>
<protein>
    <submittedName>
        <fullName evidence="2">Uncharacterized protein</fullName>
    </submittedName>
</protein>
<dbReference type="RefSeq" id="WP_136575755.1">
    <property type="nucleotide sequence ID" value="NZ_STFF01000001.1"/>
</dbReference>
<keyword evidence="3" id="KW-1185">Reference proteome</keyword>
<evidence type="ECO:0000313" key="2">
    <source>
        <dbReference type="EMBL" id="THU41265.1"/>
    </source>
</evidence>
<name>A0A4S8I076_9BACT</name>
<feature type="transmembrane region" description="Helical" evidence="1">
    <location>
        <begin position="26"/>
        <end position="59"/>
    </location>
</feature>
<sequence length="191" mass="21414">MQFVTYIIEGNPDKSVDVAAKIVAGLIAGVFIACLTGFATIAAYLFLIMAVGGIIFAFVKKGNIQSHGLSKSQLLISTSSVQIAGDVYEMGKIKDLQFRIHSYAGLDYMADGLKTSDGMNNYVSFTVDEKKINCRFYLDGPTHTLTLCKLFQEFYYKRIPFIEIDRDGIQTYLLQRFDDKELAAFKNKYGY</sequence>
<dbReference type="EMBL" id="STFF01000001">
    <property type="protein sequence ID" value="THU41265.1"/>
    <property type="molecule type" value="Genomic_DNA"/>
</dbReference>
<comment type="caution">
    <text evidence="2">The sequence shown here is derived from an EMBL/GenBank/DDBJ whole genome shotgun (WGS) entry which is preliminary data.</text>
</comment>
<gene>
    <name evidence="2" type="ORF">FAM09_03920</name>
</gene>
<proteinExistence type="predicted"/>